<evidence type="ECO:0000313" key="15">
    <source>
        <dbReference type="Proteomes" id="UP000068026"/>
    </source>
</evidence>
<dbReference type="Pfam" id="PF01544">
    <property type="entry name" value="CorA"/>
    <property type="match status" value="1"/>
</dbReference>
<dbReference type="Proteomes" id="UP000184204">
    <property type="component" value="Unassembled WGS sequence"/>
</dbReference>
<proteinExistence type="inferred from homology"/>
<evidence type="ECO:0000256" key="6">
    <source>
        <dbReference type="ARBA" id="ARBA00022842"/>
    </source>
</evidence>
<evidence type="ECO:0000256" key="2">
    <source>
        <dbReference type="ARBA" id="ARBA00009765"/>
    </source>
</evidence>
<comment type="catalytic activity">
    <reaction evidence="10">
        <text>Mg(2+)(in) = Mg(2+)(out)</text>
        <dbReference type="Rhea" id="RHEA:29827"/>
        <dbReference type="ChEBI" id="CHEBI:18420"/>
    </reaction>
</comment>
<protein>
    <submittedName>
        <fullName evidence="13">Magnesium transport protein CorA</fullName>
    </submittedName>
    <submittedName>
        <fullName evidence="14">Magnesium transporter</fullName>
    </submittedName>
</protein>
<evidence type="ECO:0000256" key="4">
    <source>
        <dbReference type="ARBA" id="ARBA00022475"/>
    </source>
</evidence>
<dbReference type="GO" id="GO:0005886">
    <property type="term" value="C:plasma membrane"/>
    <property type="evidence" value="ECO:0007669"/>
    <property type="project" value="UniProtKB-SubCell"/>
</dbReference>
<organism evidence="14 16">
    <name type="scientific">Anaerotignum propionicum DSM 1682</name>
    <dbReference type="NCBI Taxonomy" id="991789"/>
    <lineage>
        <taxon>Bacteria</taxon>
        <taxon>Bacillati</taxon>
        <taxon>Bacillota</taxon>
        <taxon>Clostridia</taxon>
        <taxon>Lachnospirales</taxon>
        <taxon>Anaerotignaceae</taxon>
        <taxon>Anaerotignum</taxon>
    </lineage>
</organism>
<keyword evidence="5 12" id="KW-0812">Transmembrane</keyword>
<dbReference type="InterPro" id="IPR045861">
    <property type="entry name" value="CorA_cytoplasmic_dom"/>
</dbReference>
<dbReference type="EMBL" id="CP014223">
    <property type="protein sequence ID" value="AMJ41091.1"/>
    <property type="molecule type" value="Genomic_DNA"/>
</dbReference>
<feature type="transmembrane region" description="Helical" evidence="12">
    <location>
        <begin position="280"/>
        <end position="300"/>
    </location>
</feature>
<keyword evidence="4" id="KW-1003">Cell membrane</keyword>
<dbReference type="GO" id="GO:0015087">
    <property type="term" value="F:cobalt ion transmembrane transporter activity"/>
    <property type="evidence" value="ECO:0007669"/>
    <property type="project" value="TreeGrafter"/>
</dbReference>
<dbReference type="InterPro" id="IPR045863">
    <property type="entry name" value="CorA_TM1_TM2"/>
</dbReference>
<dbReference type="Gene3D" id="1.20.58.340">
    <property type="entry name" value="Magnesium transport protein CorA, transmembrane region"/>
    <property type="match status" value="2"/>
</dbReference>
<dbReference type="EMBL" id="FQUA01000004">
    <property type="protein sequence ID" value="SHE63309.1"/>
    <property type="molecule type" value="Genomic_DNA"/>
</dbReference>
<feature type="transmembrane region" description="Helical" evidence="12">
    <location>
        <begin position="249"/>
        <end position="268"/>
    </location>
</feature>
<keyword evidence="8" id="KW-0406">Ion transport</keyword>
<dbReference type="CDD" id="cd12826">
    <property type="entry name" value="EcCorA_ZntB-like_u1"/>
    <property type="match status" value="1"/>
</dbReference>
<evidence type="ECO:0000313" key="16">
    <source>
        <dbReference type="Proteomes" id="UP000184204"/>
    </source>
</evidence>
<reference evidence="14" key="3">
    <citation type="submission" date="2016-11" db="EMBL/GenBank/DDBJ databases">
        <authorList>
            <person name="Varghese N."/>
            <person name="Submissions S."/>
        </authorList>
    </citation>
    <scope>NUCLEOTIDE SEQUENCE</scope>
    <source>
        <strain evidence="14">DSM 1682</strain>
    </source>
</reference>
<dbReference type="OrthoDB" id="9803416at2"/>
<keyword evidence="6" id="KW-0460">Magnesium</keyword>
<keyword evidence="15" id="KW-1185">Reference proteome</keyword>
<keyword evidence="9 12" id="KW-0472">Membrane</keyword>
<accession>A0A0X1U835</accession>
<dbReference type="PANTHER" id="PTHR46494:SF1">
    <property type="entry name" value="CORA FAMILY METAL ION TRANSPORTER (EUROFUNG)"/>
    <property type="match status" value="1"/>
</dbReference>
<keyword evidence="3" id="KW-0813">Transport</keyword>
<evidence type="ECO:0000313" key="14">
    <source>
        <dbReference type="EMBL" id="SHE63309.1"/>
    </source>
</evidence>
<evidence type="ECO:0000313" key="13">
    <source>
        <dbReference type="EMBL" id="AMJ41091.1"/>
    </source>
</evidence>
<dbReference type="GO" id="GO:0015095">
    <property type="term" value="F:magnesium ion transmembrane transporter activity"/>
    <property type="evidence" value="ECO:0007669"/>
    <property type="project" value="TreeGrafter"/>
</dbReference>
<comment type="function">
    <text evidence="11">Mediates influx of magnesium ions. Alternates between open and closed states. Activated by low cytoplasmic Mg(2+) levels. Inactive when cytoplasmic Mg(2+) levels are high.</text>
</comment>
<reference evidence="15" key="2">
    <citation type="submission" date="2016-01" db="EMBL/GenBank/DDBJ databases">
        <authorList>
            <person name="Poehlein A."/>
            <person name="Schlien K."/>
            <person name="Gottschalk G."/>
            <person name="Buckel W."/>
            <person name="Daniel R."/>
        </authorList>
    </citation>
    <scope>NUCLEOTIDE SEQUENCE [LARGE SCALE GENOMIC DNA]</scope>
    <source>
        <strain evidence="15">X2</strain>
    </source>
</reference>
<dbReference type="KEGG" id="cpro:CPRO_14980"/>
<sequence>MFITIEEGNYKICPFLEKNQGKNTEFLSISTYEEMEGRANTWGISMKILEEARRFGYAKYDSFENFDCISLEMPDFKKVMISFGSVIIYLEKGRAFFFTSQKERVMELLEESAKSLGEKISLNRIIYLFFEAQTREDYQVFDSLEKEIMDLEQALITSQKHNCVADIISLRKRLMFLKRYYEQYLNVLDILGENENSIFDGKTLRSFKMLNRRTERRFQSVLNLRDSVTQVRESYEAEVDISLNSTMKVFTVVTTIFLPLTLIVGWYGMNFTMPEYDWKYGYATVIIISILFIIGGIYFFKKNKWF</sequence>
<evidence type="ECO:0000256" key="8">
    <source>
        <dbReference type="ARBA" id="ARBA00023065"/>
    </source>
</evidence>
<dbReference type="SUPFAM" id="SSF144083">
    <property type="entry name" value="Magnesium transport protein CorA, transmembrane region"/>
    <property type="match status" value="1"/>
</dbReference>
<evidence type="ECO:0000256" key="1">
    <source>
        <dbReference type="ARBA" id="ARBA00004651"/>
    </source>
</evidence>
<name>A0A0X1U835_ANAPI</name>
<dbReference type="InterPro" id="IPR002523">
    <property type="entry name" value="MgTranspt_CorA/ZnTranspt_ZntB"/>
</dbReference>
<dbReference type="FunFam" id="1.20.58.340:FF:000004">
    <property type="entry name" value="Magnesium transport protein CorA"/>
    <property type="match status" value="1"/>
</dbReference>
<comment type="similarity">
    <text evidence="2">Belongs to the CorA metal ion transporter (MIT) (TC 1.A.35) family.</text>
</comment>
<reference evidence="13 15" key="1">
    <citation type="journal article" date="2016" name="Genome Announc.">
        <title>Complete Genome Sequence of the Amino Acid-Fermenting Clostridium propionicum X2 (DSM 1682).</title>
        <authorList>
            <person name="Poehlein A."/>
            <person name="Schlien K."/>
            <person name="Chowdhury N.P."/>
            <person name="Gottschalk G."/>
            <person name="Buckel W."/>
            <person name="Daniel R."/>
        </authorList>
    </citation>
    <scope>NUCLEOTIDE SEQUENCE [LARGE SCALE GENOMIC DNA]</scope>
    <source>
        <strain evidence="13 15">X2</strain>
    </source>
</reference>
<dbReference type="SUPFAM" id="SSF143865">
    <property type="entry name" value="CorA soluble domain-like"/>
    <property type="match status" value="1"/>
</dbReference>
<comment type="subcellular location">
    <subcellularLocation>
        <location evidence="1">Cell membrane</location>
        <topology evidence="1">Multi-pass membrane protein</topology>
    </subcellularLocation>
</comment>
<keyword evidence="7 12" id="KW-1133">Transmembrane helix</keyword>
<dbReference type="GO" id="GO:0050897">
    <property type="term" value="F:cobalt ion binding"/>
    <property type="evidence" value="ECO:0007669"/>
    <property type="project" value="TreeGrafter"/>
</dbReference>
<evidence type="ECO:0000256" key="7">
    <source>
        <dbReference type="ARBA" id="ARBA00022989"/>
    </source>
</evidence>
<dbReference type="RefSeq" id="WP_066049719.1">
    <property type="nucleotide sequence ID" value="NZ_CP014223.1"/>
</dbReference>
<evidence type="ECO:0000256" key="9">
    <source>
        <dbReference type="ARBA" id="ARBA00023136"/>
    </source>
</evidence>
<evidence type="ECO:0000256" key="11">
    <source>
        <dbReference type="ARBA" id="ARBA00045497"/>
    </source>
</evidence>
<evidence type="ECO:0000256" key="5">
    <source>
        <dbReference type="ARBA" id="ARBA00022692"/>
    </source>
</evidence>
<dbReference type="Proteomes" id="UP000068026">
    <property type="component" value="Chromosome"/>
</dbReference>
<dbReference type="PANTHER" id="PTHR46494">
    <property type="entry name" value="CORA FAMILY METAL ION TRANSPORTER (EUROFUNG)"/>
    <property type="match status" value="1"/>
</dbReference>
<evidence type="ECO:0000256" key="3">
    <source>
        <dbReference type="ARBA" id="ARBA00022448"/>
    </source>
</evidence>
<evidence type="ECO:0000256" key="10">
    <source>
        <dbReference type="ARBA" id="ARBA00034269"/>
    </source>
</evidence>
<evidence type="ECO:0000256" key="12">
    <source>
        <dbReference type="SAM" id="Phobius"/>
    </source>
</evidence>
<dbReference type="AlphaFoldDB" id="A0A0X1U835"/>
<dbReference type="GO" id="GO:0000287">
    <property type="term" value="F:magnesium ion binding"/>
    <property type="evidence" value="ECO:0007669"/>
    <property type="project" value="TreeGrafter"/>
</dbReference>
<gene>
    <name evidence="13" type="primary">corA</name>
    <name evidence="13" type="ORF">CPRO_14980</name>
    <name evidence="14" type="ORF">SAMN02745151_01309</name>
</gene>
<reference evidence="16" key="4">
    <citation type="submission" date="2016-11" db="EMBL/GenBank/DDBJ databases">
        <authorList>
            <person name="Jaros S."/>
            <person name="Januszkiewicz K."/>
            <person name="Wedrychowicz H."/>
        </authorList>
    </citation>
    <scope>NUCLEOTIDE SEQUENCE [LARGE SCALE GENOMIC DNA]</scope>
    <source>
        <strain evidence="16">DSM 1682</strain>
    </source>
</reference>